<dbReference type="Gene3D" id="1.10.10.10">
    <property type="entry name" value="Winged helix-like DNA-binding domain superfamily/Winged helix DNA-binding domain"/>
    <property type="match status" value="1"/>
</dbReference>
<evidence type="ECO:0000256" key="1">
    <source>
        <dbReference type="ARBA" id="ARBA00022737"/>
    </source>
</evidence>
<dbReference type="EMBL" id="LSMT01000377">
    <property type="protein sequence ID" value="PFX19099.1"/>
    <property type="molecule type" value="Genomic_DNA"/>
</dbReference>
<dbReference type="SUPFAM" id="SSF52540">
    <property type="entry name" value="P-loop containing nucleoside triphosphate hydrolases"/>
    <property type="match status" value="1"/>
</dbReference>
<reference evidence="5" key="1">
    <citation type="journal article" date="2017" name="bioRxiv">
        <title>Comparative analysis of the genomes of Stylophora pistillata and Acropora digitifera provides evidence for extensive differences between species of corals.</title>
        <authorList>
            <person name="Voolstra C.R."/>
            <person name="Li Y."/>
            <person name="Liew Y.J."/>
            <person name="Baumgarten S."/>
            <person name="Zoccola D."/>
            <person name="Flot J.-F."/>
            <person name="Tambutte S."/>
            <person name="Allemand D."/>
            <person name="Aranda M."/>
        </authorList>
    </citation>
    <scope>NUCLEOTIDE SEQUENCE [LARGE SCALE GENOMIC DNA]</scope>
</reference>
<feature type="domain" description="Death" evidence="3">
    <location>
        <begin position="957"/>
        <end position="1019"/>
    </location>
</feature>
<dbReference type="GO" id="GO:0007165">
    <property type="term" value="P:signal transduction"/>
    <property type="evidence" value="ECO:0007669"/>
    <property type="project" value="InterPro"/>
</dbReference>
<dbReference type="OrthoDB" id="5982357at2759"/>
<evidence type="ECO:0000256" key="2">
    <source>
        <dbReference type="SAM" id="MobiDB-lite"/>
    </source>
</evidence>
<feature type="compositionally biased region" description="Polar residues" evidence="2">
    <location>
        <begin position="121"/>
        <end position="136"/>
    </location>
</feature>
<dbReference type="Proteomes" id="UP000225706">
    <property type="component" value="Unassembled WGS sequence"/>
</dbReference>
<dbReference type="PROSITE" id="PS50017">
    <property type="entry name" value="DEATH_DOMAIN"/>
    <property type="match status" value="1"/>
</dbReference>
<keyword evidence="4" id="KW-0418">Kinase</keyword>
<dbReference type="InterPro" id="IPR032171">
    <property type="entry name" value="COR-A"/>
</dbReference>
<keyword evidence="5" id="KW-1185">Reference proteome</keyword>
<evidence type="ECO:0000259" key="3">
    <source>
        <dbReference type="PROSITE" id="PS50017"/>
    </source>
</evidence>
<feature type="region of interest" description="Disordered" evidence="2">
    <location>
        <begin position="121"/>
        <end position="142"/>
    </location>
</feature>
<proteinExistence type="predicted"/>
<keyword evidence="4" id="KW-0808">Transferase</keyword>
<evidence type="ECO:0000313" key="5">
    <source>
        <dbReference type="Proteomes" id="UP000225706"/>
    </source>
</evidence>
<protein>
    <submittedName>
        <fullName evidence="4">Putative serine/threonine-protein kinase pats1</fullName>
    </submittedName>
</protein>
<feature type="compositionally biased region" description="Low complexity" evidence="2">
    <location>
        <begin position="200"/>
        <end position="215"/>
    </location>
</feature>
<dbReference type="InterPro" id="IPR000488">
    <property type="entry name" value="Death_dom"/>
</dbReference>
<gene>
    <name evidence="4" type="primary">pats1</name>
    <name evidence="4" type="ORF">AWC38_SpisGene16506</name>
</gene>
<dbReference type="InterPro" id="IPR027417">
    <property type="entry name" value="P-loop_NTPase"/>
</dbReference>
<name>A0A2B4RQM2_STYPI</name>
<evidence type="ECO:0000313" key="4">
    <source>
        <dbReference type="EMBL" id="PFX19099.1"/>
    </source>
</evidence>
<dbReference type="GO" id="GO:0016301">
    <property type="term" value="F:kinase activity"/>
    <property type="evidence" value="ECO:0007669"/>
    <property type="project" value="UniProtKB-KW"/>
</dbReference>
<dbReference type="Gene3D" id="3.40.50.300">
    <property type="entry name" value="P-loop containing nucleotide triphosphate hydrolases"/>
    <property type="match status" value="1"/>
</dbReference>
<keyword evidence="1" id="KW-0677">Repeat</keyword>
<organism evidence="4 5">
    <name type="scientific">Stylophora pistillata</name>
    <name type="common">Smooth cauliflower coral</name>
    <dbReference type="NCBI Taxonomy" id="50429"/>
    <lineage>
        <taxon>Eukaryota</taxon>
        <taxon>Metazoa</taxon>
        <taxon>Cnidaria</taxon>
        <taxon>Anthozoa</taxon>
        <taxon>Hexacorallia</taxon>
        <taxon>Scleractinia</taxon>
        <taxon>Astrocoeniina</taxon>
        <taxon>Pocilloporidae</taxon>
        <taxon>Stylophora</taxon>
    </lineage>
</organism>
<feature type="region of interest" description="Disordered" evidence="2">
    <location>
        <begin position="238"/>
        <end position="269"/>
    </location>
</feature>
<dbReference type="SUPFAM" id="SSF47986">
    <property type="entry name" value="DEATH domain"/>
    <property type="match status" value="1"/>
</dbReference>
<dbReference type="InterPro" id="IPR011029">
    <property type="entry name" value="DEATH-like_dom_sf"/>
</dbReference>
<dbReference type="Gene3D" id="1.10.533.10">
    <property type="entry name" value="Death Domain, Fas"/>
    <property type="match status" value="1"/>
</dbReference>
<dbReference type="PANTHER" id="PTHR47508">
    <property type="entry name" value="SAM DOMAIN-CONTAINING PROTEIN-RELATED"/>
    <property type="match status" value="1"/>
</dbReference>
<sequence length="1019" mass="115838">MICSSRTGPTDYAYVPSREAYKEGNVSLLDDEPKQKGQNEGENYHNECEQQPVMEIDPERARGAVGAEKVVAKIVTGTVPREILKRGPLAFEACDKAHRKGTPVVRRVPIIFIGQHRSGKTSVKNSLKGQPFNVNEDSNRGKDAHSSIFKVSREIWKVGEKGQDPNHDSAFSFDHHPARSTAQHLRYKTPIESELCRTISSESSNSKHTSNSPESKFTGADVIHLESRDPAEMFKDLQFRKKPESSQNSTSTGRNINDDSNSGEALPQTEITDEDIYSMLWDFCGESVNYTAYPIFLTPKAVYILVYDLRKNARASAKPVVKQGRYRELEDSHLSKTNLDYLKFWMSSVASSANQQEDNPSKSTSEVLPEKLPPVFLVFTHADTLGDGGDSKKIARDIYGSLKQTPSGVHLYKDFFVVDIAKSGREFECSEILRLRKEVLAACSELPQLRETIPIQSLMFEKAIQKKKEEGHKFVSLEDARLLADEECNISDEKQFQKILNFLHDQRILIHFHETPELKRLVILDSEWLINVFTEVMSVKLYEGSESKLEHLWRKLETEGILEENLLEYIWGPLHDKKNTYESLLAIMERFGLILPLPSLAPSNGKTCLVPSMLMSYPTQGITSLVAAARIPPIFLTFESGRVPSGLFLRIALQLVQWNRENNPNSANYNLYNNYVRFYPSMKENCSVILQCHSSSIEVVVHGHNANHELEDGSHTELDLPRQEPYDANCARAVRKQLEVILTSMHPKFFWPKNTRYRVGFMCPICCQNGGIVKECKFHLQQGCKQEECLHFLSESEICSANIINCTRNPVAPEIRVRKEQFEPWLMTTPQQGTREESIKTQVSLQQEVPQGLPREIQDFLRLPSHDNRGINFQDLHEFQEILKTDSAFPKRSDPETKKRIHLLARKSVAKNRFDVLKHLRKITPAGSTGPSVPENTDIRNISHRRRKKLTESLSGGQDWKLLAEKLGLHPDEIRYLDYRVRNPCEGVLIRAAAQDSVNVGDLYNLLVELGYPLIADEL</sequence>
<dbReference type="Pfam" id="PF16095">
    <property type="entry name" value="COR-A"/>
    <property type="match status" value="1"/>
</dbReference>
<dbReference type="AlphaFoldDB" id="A0A2B4RQM2"/>
<feature type="compositionally biased region" description="Polar residues" evidence="2">
    <location>
        <begin position="245"/>
        <end position="263"/>
    </location>
</feature>
<comment type="caution">
    <text evidence="4">The sequence shown here is derived from an EMBL/GenBank/DDBJ whole genome shotgun (WGS) entry which is preliminary data.</text>
</comment>
<dbReference type="InterPro" id="IPR036388">
    <property type="entry name" value="WH-like_DNA-bd_sf"/>
</dbReference>
<accession>A0A2B4RQM2</accession>
<feature type="region of interest" description="Disordered" evidence="2">
    <location>
        <begin position="199"/>
        <end position="220"/>
    </location>
</feature>
<dbReference type="PANTHER" id="PTHR47508:SF1">
    <property type="entry name" value="NON-SPECIFIC SERINE_THREONINE PROTEIN KINASE"/>
    <property type="match status" value="1"/>
</dbReference>